<evidence type="ECO:0000256" key="13">
    <source>
        <dbReference type="ARBA" id="ARBA00043671"/>
    </source>
</evidence>
<evidence type="ECO:0000313" key="19">
    <source>
        <dbReference type="RefSeq" id="XP_030745304.1"/>
    </source>
</evidence>
<dbReference type="EC" id="3.1.3.80" evidence="3"/>
<dbReference type="InterPro" id="IPR000560">
    <property type="entry name" value="His_Pase_clade-2"/>
</dbReference>
<dbReference type="InParanoid" id="A0A6J2X303"/>
<sequence>MTIRSFILCFIIYHFINKCEQCSNEYPFQVHLGTRTPYRSVSNISFDKIYYNGCVSTKIWMIVRHGTRNPSVTNIEDMKNKLPKIQQLILENENLPNDNIKNRDLDLFRKWRTRLDIDDETKLTHEGEEEMLLLAERMQNRFPDIFNEVYSNTTYKFRYTYSQRTKKSALYFAAGLFGKHTAKEVWFPEPLKKDPILRFYKLCDKWRQEIKAKEKDTGQYKKFAAGFEMTDVIRNVNKRLGLQDEIDLGDIYVMYITCGFETAWNKQSKSPWCSVFSEEDFKVLEYMEDLKYYWVDGYGHELTYQQACPAFGDMISHLDISNQYPKATIYFTHSGTLLKMLAHMGLYKDQEALRSTNYNKMTNRKWRTSLIDAFGTNLAFVLFNCNGNQEILTLHQENIVRLPPCPDSDLCDYNKILDYYSHSLKKCDFTAMCNKTDD</sequence>
<evidence type="ECO:0000256" key="7">
    <source>
        <dbReference type="ARBA" id="ARBA00022729"/>
    </source>
</evidence>
<evidence type="ECO:0000256" key="1">
    <source>
        <dbReference type="ARBA" id="ARBA00004236"/>
    </source>
</evidence>
<dbReference type="EC" id="3.1.3.62" evidence="4"/>
<dbReference type="SUPFAM" id="SSF53254">
    <property type="entry name" value="Phosphoglycerate mutase-like"/>
    <property type="match status" value="1"/>
</dbReference>
<dbReference type="GeneID" id="115874332"/>
<dbReference type="PIRSF" id="PIRSF000894">
    <property type="entry name" value="Acid_phosphatase"/>
    <property type="match status" value="1"/>
</dbReference>
<comment type="catalytic activity">
    <reaction evidence="12">
        <text>1D-myo-inositol 1,2,5,6-tetrakisphosphate + H2O = 1D-myo-inositol 1,2,6-trisphosphate + phosphate</text>
        <dbReference type="Rhea" id="RHEA:77119"/>
        <dbReference type="ChEBI" id="CHEBI:15377"/>
        <dbReference type="ChEBI" id="CHEBI:43474"/>
        <dbReference type="ChEBI" id="CHEBI:195535"/>
        <dbReference type="ChEBI" id="CHEBI:195537"/>
        <dbReference type="EC" id="3.1.3.62"/>
    </reaction>
    <physiologicalReaction direction="left-to-right" evidence="12">
        <dbReference type="Rhea" id="RHEA:77120"/>
    </physiologicalReaction>
</comment>
<evidence type="ECO:0000256" key="5">
    <source>
        <dbReference type="ARBA" id="ARBA00018097"/>
    </source>
</evidence>
<evidence type="ECO:0000256" key="17">
    <source>
        <dbReference type="SAM" id="SignalP"/>
    </source>
</evidence>
<dbReference type="Gene3D" id="3.40.50.1240">
    <property type="entry name" value="Phosphoglycerate mutase-like"/>
    <property type="match status" value="1"/>
</dbReference>
<dbReference type="OrthoDB" id="6509975at2759"/>
<dbReference type="PANTHER" id="PTHR20963:SF8">
    <property type="entry name" value="MULTIPLE INOSITOL POLYPHOSPHATE PHOSPHATASE 1"/>
    <property type="match status" value="1"/>
</dbReference>
<keyword evidence="6" id="KW-1003">Cell membrane</keyword>
<comment type="similarity">
    <text evidence="2">Belongs to the histidine acid phosphatase family. MINPP1 subfamily.</text>
</comment>
<dbReference type="InterPro" id="IPR016274">
    <property type="entry name" value="Histidine_acid_Pase_euk"/>
</dbReference>
<evidence type="ECO:0000256" key="4">
    <source>
        <dbReference type="ARBA" id="ARBA00013040"/>
    </source>
</evidence>
<dbReference type="InterPro" id="IPR029033">
    <property type="entry name" value="His_PPase_superfam"/>
</dbReference>
<evidence type="ECO:0000256" key="11">
    <source>
        <dbReference type="ARBA" id="ARBA00031642"/>
    </source>
</evidence>
<keyword evidence="10" id="KW-0325">Glycoprotein</keyword>
<feature type="disulfide bond" evidence="16">
    <location>
        <begin position="258"/>
        <end position="273"/>
    </location>
</feature>
<dbReference type="FunFam" id="3.40.50.1240:FF:000014">
    <property type="entry name" value="Multiple inositol polyphosphate phosphatase 1"/>
    <property type="match status" value="1"/>
</dbReference>
<dbReference type="GO" id="GO:0052745">
    <property type="term" value="F:inositol phosphate phosphatase activity"/>
    <property type="evidence" value="ECO:0007669"/>
    <property type="project" value="TreeGrafter"/>
</dbReference>
<evidence type="ECO:0000256" key="6">
    <source>
        <dbReference type="ARBA" id="ARBA00022475"/>
    </source>
</evidence>
<dbReference type="Proteomes" id="UP000504635">
    <property type="component" value="Unplaced"/>
</dbReference>
<keyword evidence="18" id="KW-1185">Reference proteome</keyword>
<reference evidence="19" key="1">
    <citation type="submission" date="2025-08" db="UniProtKB">
        <authorList>
            <consortium name="RefSeq"/>
        </authorList>
    </citation>
    <scope>IDENTIFICATION</scope>
    <source>
        <tissue evidence="19">Gonads</tissue>
    </source>
</reference>
<dbReference type="Pfam" id="PF00328">
    <property type="entry name" value="His_Phos_2"/>
    <property type="match status" value="1"/>
</dbReference>
<dbReference type="KEGG" id="soy:115874332"/>
<evidence type="ECO:0000256" key="14">
    <source>
        <dbReference type="ARBA" id="ARBA00043691"/>
    </source>
</evidence>
<accession>A0A6J2X303</accession>
<evidence type="ECO:0000313" key="18">
    <source>
        <dbReference type="Proteomes" id="UP000504635"/>
    </source>
</evidence>
<dbReference type="AlphaFoldDB" id="A0A6J2X303"/>
<dbReference type="CDD" id="cd07061">
    <property type="entry name" value="HP_HAP_like"/>
    <property type="match status" value="1"/>
</dbReference>
<keyword evidence="16" id="KW-1015">Disulfide bond</keyword>
<evidence type="ECO:0000256" key="9">
    <source>
        <dbReference type="ARBA" id="ARBA00023136"/>
    </source>
</evidence>
<name>A0A6J2X303_SITOR</name>
<evidence type="ECO:0000256" key="8">
    <source>
        <dbReference type="ARBA" id="ARBA00022801"/>
    </source>
</evidence>
<comment type="catalytic activity">
    <reaction evidence="15">
        <text>(2R)-2,3-bisphosphoglycerate + H2O = (2R)-2-phosphoglycerate + phosphate</text>
        <dbReference type="Rhea" id="RHEA:27381"/>
        <dbReference type="ChEBI" id="CHEBI:15377"/>
        <dbReference type="ChEBI" id="CHEBI:43474"/>
        <dbReference type="ChEBI" id="CHEBI:58248"/>
        <dbReference type="ChEBI" id="CHEBI:58289"/>
        <dbReference type="EC" id="3.1.3.80"/>
    </reaction>
    <physiologicalReaction direction="left-to-right" evidence="15">
        <dbReference type="Rhea" id="RHEA:27382"/>
    </physiologicalReaction>
</comment>
<evidence type="ECO:0000256" key="3">
    <source>
        <dbReference type="ARBA" id="ARBA00012976"/>
    </source>
</evidence>
<dbReference type="RefSeq" id="XP_030745304.1">
    <property type="nucleotide sequence ID" value="XM_030889444.1"/>
</dbReference>
<keyword evidence="9" id="KW-0472">Membrane</keyword>
<dbReference type="PANTHER" id="PTHR20963">
    <property type="entry name" value="MULTIPLE INOSITOL POLYPHOSPHATE PHOSPHATASE-RELATED"/>
    <property type="match status" value="1"/>
</dbReference>
<evidence type="ECO:0000256" key="16">
    <source>
        <dbReference type="PIRSR" id="PIRSR000894-2"/>
    </source>
</evidence>
<keyword evidence="8" id="KW-0378">Hydrolase</keyword>
<feature type="signal peptide" evidence="17">
    <location>
        <begin position="1"/>
        <end position="21"/>
    </location>
</feature>
<organism evidence="18 19">
    <name type="scientific">Sitophilus oryzae</name>
    <name type="common">Rice weevil</name>
    <name type="synonym">Curculio oryzae</name>
    <dbReference type="NCBI Taxonomy" id="7048"/>
    <lineage>
        <taxon>Eukaryota</taxon>
        <taxon>Metazoa</taxon>
        <taxon>Ecdysozoa</taxon>
        <taxon>Arthropoda</taxon>
        <taxon>Hexapoda</taxon>
        <taxon>Insecta</taxon>
        <taxon>Pterygota</taxon>
        <taxon>Neoptera</taxon>
        <taxon>Endopterygota</taxon>
        <taxon>Coleoptera</taxon>
        <taxon>Polyphaga</taxon>
        <taxon>Cucujiformia</taxon>
        <taxon>Curculionidae</taxon>
        <taxon>Dryophthorinae</taxon>
        <taxon>Sitophilus</taxon>
    </lineage>
</organism>
<dbReference type="CTD" id="31544"/>
<comment type="catalytic activity">
    <reaction evidence="13">
        <text>1D-myo-inositol 1,2,4,5,6-pentakisphosphate + H2O = 1D-myo-inositol 1,2,5,6-tetrakisphosphate + phosphate</text>
        <dbReference type="Rhea" id="RHEA:77115"/>
        <dbReference type="ChEBI" id="CHEBI:15377"/>
        <dbReference type="ChEBI" id="CHEBI:43474"/>
        <dbReference type="ChEBI" id="CHEBI:57798"/>
        <dbReference type="ChEBI" id="CHEBI:195535"/>
        <dbReference type="EC" id="3.1.3.62"/>
    </reaction>
    <physiologicalReaction direction="left-to-right" evidence="13">
        <dbReference type="Rhea" id="RHEA:77116"/>
    </physiologicalReaction>
</comment>
<comment type="subcellular location">
    <subcellularLocation>
        <location evidence="1">Cell membrane</location>
    </subcellularLocation>
</comment>
<dbReference type="FunCoup" id="A0A6J2X303">
    <property type="interactions" value="465"/>
</dbReference>
<evidence type="ECO:0000256" key="15">
    <source>
        <dbReference type="ARBA" id="ARBA00043832"/>
    </source>
</evidence>
<dbReference type="GO" id="GO:0034417">
    <property type="term" value="F:bisphosphoglycerate 3-phosphatase activity"/>
    <property type="evidence" value="ECO:0007669"/>
    <property type="project" value="UniProtKB-EC"/>
</dbReference>
<gene>
    <name evidence="19" type="primary">LOC115874332</name>
</gene>
<feature type="chain" id="PRO_5026808051" description="Multiple inositol polyphosphate phosphatase 1" evidence="17">
    <location>
        <begin position="22"/>
        <end position="438"/>
    </location>
</feature>
<evidence type="ECO:0000256" key="10">
    <source>
        <dbReference type="ARBA" id="ARBA00023180"/>
    </source>
</evidence>
<comment type="catalytic activity">
    <reaction evidence="14">
        <text>1D-myo-inositol hexakisphosphate + H2O = 1D-myo-inositol 1,2,4,5,6-pentakisphosphate + phosphate</text>
        <dbReference type="Rhea" id="RHEA:16989"/>
        <dbReference type="ChEBI" id="CHEBI:15377"/>
        <dbReference type="ChEBI" id="CHEBI:43474"/>
        <dbReference type="ChEBI" id="CHEBI:57798"/>
        <dbReference type="ChEBI" id="CHEBI:58130"/>
        <dbReference type="EC" id="3.1.3.62"/>
    </reaction>
    <physiologicalReaction direction="left-to-right" evidence="14">
        <dbReference type="Rhea" id="RHEA:16990"/>
    </physiologicalReaction>
</comment>
<dbReference type="GO" id="GO:0005886">
    <property type="term" value="C:plasma membrane"/>
    <property type="evidence" value="ECO:0007669"/>
    <property type="project" value="UniProtKB-SubCell"/>
</dbReference>
<keyword evidence="7 17" id="KW-0732">Signal</keyword>
<feature type="disulfide bond" evidence="16">
    <location>
        <begin position="405"/>
        <end position="411"/>
    </location>
</feature>
<proteinExistence type="inferred from homology"/>
<dbReference type="GO" id="GO:0003993">
    <property type="term" value="F:acid phosphatase activity"/>
    <property type="evidence" value="ECO:0007669"/>
    <property type="project" value="TreeGrafter"/>
</dbReference>
<feature type="disulfide bond" evidence="16">
    <location>
        <begin position="54"/>
        <end position="385"/>
    </location>
</feature>
<evidence type="ECO:0000256" key="12">
    <source>
        <dbReference type="ARBA" id="ARBA00043668"/>
    </source>
</evidence>
<evidence type="ECO:0000256" key="2">
    <source>
        <dbReference type="ARBA" id="ARBA00008422"/>
    </source>
</evidence>
<protein>
    <recommendedName>
        <fullName evidence="5">Multiple inositol polyphosphate phosphatase 1</fullName>
        <ecNumber evidence="4">3.1.3.62</ecNumber>
        <ecNumber evidence="3">3.1.3.80</ecNumber>
    </recommendedName>
    <alternativeName>
        <fullName evidence="11">2,3-bisphosphoglycerate 3-phosphatase</fullName>
    </alternativeName>
</protein>